<evidence type="ECO:0000256" key="2">
    <source>
        <dbReference type="SAM" id="Phobius"/>
    </source>
</evidence>
<dbReference type="AlphaFoldDB" id="A0A8J6XK63"/>
<evidence type="ECO:0000313" key="4">
    <source>
        <dbReference type="Proteomes" id="UP000629098"/>
    </source>
</evidence>
<comment type="caution">
    <text evidence="3">The sequence shown here is derived from an EMBL/GenBank/DDBJ whole genome shotgun (WGS) entry which is preliminary data.</text>
</comment>
<keyword evidence="2" id="KW-0812">Transmembrane</keyword>
<organism evidence="3 4">
    <name type="scientific">Iningainema tapete BLCC-T55</name>
    <dbReference type="NCBI Taxonomy" id="2748662"/>
    <lineage>
        <taxon>Bacteria</taxon>
        <taxon>Bacillati</taxon>
        <taxon>Cyanobacteriota</taxon>
        <taxon>Cyanophyceae</taxon>
        <taxon>Nostocales</taxon>
        <taxon>Scytonemataceae</taxon>
        <taxon>Iningainema tapete</taxon>
    </lineage>
</organism>
<feature type="region of interest" description="Disordered" evidence="1">
    <location>
        <begin position="1"/>
        <end position="35"/>
    </location>
</feature>
<reference evidence="3" key="1">
    <citation type="submission" date="2020-09" db="EMBL/GenBank/DDBJ databases">
        <title>Iningainema tapete sp. nov. (Scytonemataceae, Cyanobacteria) from greenhouses in central Florida (USA) produces two types of nodularin with biosynthetic potential for microcystin-LR and anabaenopeptins.</title>
        <authorList>
            <person name="Berthold D.E."/>
            <person name="Lefler F.W."/>
            <person name="Huang I.-S."/>
            <person name="Abdulla H."/>
            <person name="Zimba P.V."/>
            <person name="Laughinghouse H.D. IV."/>
        </authorList>
    </citation>
    <scope>NUCLEOTIDE SEQUENCE</scope>
    <source>
        <strain evidence="3">BLCCT55</strain>
    </source>
</reference>
<name>A0A8J6XK63_9CYAN</name>
<feature type="compositionally biased region" description="Polar residues" evidence="1">
    <location>
        <begin position="202"/>
        <end position="217"/>
    </location>
</feature>
<protein>
    <recommendedName>
        <fullName evidence="5">Cell division protein FtsL</fullName>
    </recommendedName>
</protein>
<accession>A0A8J6XK63</accession>
<proteinExistence type="predicted"/>
<feature type="region of interest" description="Disordered" evidence="1">
    <location>
        <begin position="187"/>
        <end position="217"/>
    </location>
</feature>
<sequence>MTIVRKSDVSTPGSSFRTGVQRRRDRRAIAQTSIPLRNKSASSSLDVIQQHQKEALSAKRQRRSSTRQLTNNSVVNKSTAPTQQPASQIPLMPSTGTTPLWLMRLFTIHRHSSIITFVLVAVTLLVYGWTVYSQQLWSQSFRRMQTLQRDERKLMTNNEVLKNKMAQDAERPEAGLVSPSPQSMIFANPSAISPNPVPSTPMPNSEVPQQTVNPVAY</sequence>
<evidence type="ECO:0008006" key="5">
    <source>
        <dbReference type="Google" id="ProtNLM"/>
    </source>
</evidence>
<dbReference type="RefSeq" id="WP_190831437.1">
    <property type="nucleotide sequence ID" value="NZ_CAWPPI010000071.1"/>
</dbReference>
<keyword evidence="4" id="KW-1185">Reference proteome</keyword>
<evidence type="ECO:0000256" key="1">
    <source>
        <dbReference type="SAM" id="MobiDB-lite"/>
    </source>
</evidence>
<dbReference type="Proteomes" id="UP000629098">
    <property type="component" value="Unassembled WGS sequence"/>
</dbReference>
<feature type="region of interest" description="Disordered" evidence="1">
    <location>
        <begin position="52"/>
        <end position="91"/>
    </location>
</feature>
<feature type="compositionally biased region" description="Polar residues" evidence="1">
    <location>
        <begin position="9"/>
        <end position="18"/>
    </location>
</feature>
<keyword evidence="2" id="KW-1133">Transmembrane helix</keyword>
<feature type="transmembrane region" description="Helical" evidence="2">
    <location>
        <begin position="113"/>
        <end position="132"/>
    </location>
</feature>
<evidence type="ECO:0000313" key="3">
    <source>
        <dbReference type="EMBL" id="MBD2774417.1"/>
    </source>
</evidence>
<keyword evidence="2" id="KW-0472">Membrane</keyword>
<dbReference type="EMBL" id="JACXAE010000071">
    <property type="protein sequence ID" value="MBD2774417.1"/>
    <property type="molecule type" value="Genomic_DNA"/>
</dbReference>
<feature type="compositionally biased region" description="Polar residues" evidence="1">
    <location>
        <begin position="66"/>
        <end position="87"/>
    </location>
</feature>
<gene>
    <name evidence="3" type="ORF">ICL16_20685</name>
</gene>